<dbReference type="SUPFAM" id="SSF51735">
    <property type="entry name" value="NAD(P)-binding Rossmann-fold domains"/>
    <property type="match status" value="1"/>
</dbReference>
<dbReference type="AlphaFoldDB" id="A0A1B7L470"/>
<evidence type="ECO:0000313" key="2">
    <source>
        <dbReference type="EMBL" id="OAT77147.1"/>
    </source>
</evidence>
<dbReference type="GO" id="GO:0016616">
    <property type="term" value="F:oxidoreductase activity, acting on the CH-OH group of donors, NAD or NADP as acceptor"/>
    <property type="evidence" value="ECO:0007669"/>
    <property type="project" value="TreeGrafter"/>
</dbReference>
<accession>A0A1B7L470</accession>
<dbReference type="FunFam" id="3.40.50.720:FF:000084">
    <property type="entry name" value="Short-chain dehydrogenase reductase"/>
    <property type="match status" value="1"/>
</dbReference>
<dbReference type="InterPro" id="IPR036291">
    <property type="entry name" value="NAD(P)-bd_dom_sf"/>
</dbReference>
<dbReference type="Proteomes" id="UP000078225">
    <property type="component" value="Unassembled WGS sequence"/>
</dbReference>
<dbReference type="OrthoDB" id="9806974at2"/>
<dbReference type="Gene3D" id="3.40.50.720">
    <property type="entry name" value="NAD(P)-binding Rossmann-like Domain"/>
    <property type="match status" value="1"/>
</dbReference>
<dbReference type="STRING" id="1691903.A9B99_07520"/>
<sequence length="262" mass="28271">MTCAQRPVAFVTGSTRGIGKACAYQLAQSGFNVAINGRDTEESRTRQEVIAAQIQTLGVEAMAVPGDIAALESQSAMLEAVVARWGRLDCVVNNAGTAARQRGDLLDVTPENYQYCQDINTRAMFFFCQKSAKIMLEQGQLGNQHRAIINVTSCSAQSLNISRGEYCVSKAAASMVTQLFAMRLAESGIGVYEVRPGIIATDMTSTVKPQYTQLIEEGLVPMKRWGRPDDIAVAIDALASGKLPFTVGQIIELDGGLNKSHF</sequence>
<gene>
    <name evidence="2" type="ORF">A9B99_07520</name>
</gene>
<dbReference type="PANTHER" id="PTHR42760:SF123">
    <property type="entry name" value="OXIDOREDUCTASE"/>
    <property type="match status" value="1"/>
</dbReference>
<dbReference type="InterPro" id="IPR002347">
    <property type="entry name" value="SDR_fam"/>
</dbReference>
<dbReference type="PANTHER" id="PTHR42760">
    <property type="entry name" value="SHORT-CHAIN DEHYDROGENASES/REDUCTASES FAMILY MEMBER"/>
    <property type="match status" value="1"/>
</dbReference>
<evidence type="ECO:0000256" key="1">
    <source>
        <dbReference type="ARBA" id="ARBA00006484"/>
    </source>
</evidence>
<dbReference type="EMBL" id="LYRP01000012">
    <property type="protein sequence ID" value="OAT77147.1"/>
    <property type="molecule type" value="Genomic_DNA"/>
</dbReference>
<dbReference type="Pfam" id="PF13561">
    <property type="entry name" value="adh_short_C2"/>
    <property type="match status" value="1"/>
</dbReference>
<dbReference type="PRINTS" id="PR00080">
    <property type="entry name" value="SDRFAMILY"/>
</dbReference>
<keyword evidence="3" id="KW-1185">Reference proteome</keyword>
<dbReference type="RefSeq" id="WP_064597796.1">
    <property type="nucleotide sequence ID" value="NZ_LYRP01000012.1"/>
</dbReference>
<dbReference type="PROSITE" id="PS00061">
    <property type="entry name" value="ADH_SHORT"/>
    <property type="match status" value="1"/>
</dbReference>
<dbReference type="NCBIfam" id="NF009386">
    <property type="entry name" value="PRK12745.1"/>
    <property type="match status" value="1"/>
</dbReference>
<proteinExistence type="inferred from homology"/>
<reference evidence="3" key="1">
    <citation type="submission" date="2016-05" db="EMBL/GenBank/DDBJ databases">
        <authorList>
            <person name="Behera P."/>
            <person name="Vaishampayan P."/>
            <person name="Singh N."/>
            <person name="Raina V."/>
            <person name="Suar M."/>
            <person name="Pattnaik A."/>
            <person name="Rastogi G."/>
        </authorList>
    </citation>
    <scope>NUCLEOTIDE SEQUENCE [LARGE SCALE GENOMIC DNA]</scope>
    <source>
        <strain evidence="3">MP23</strain>
    </source>
</reference>
<comment type="caution">
    <text evidence="2">The sequence shown here is derived from an EMBL/GenBank/DDBJ whole genome shotgun (WGS) entry which is preliminary data.</text>
</comment>
<organism evidence="2 3">
    <name type="scientific">Mangrovibacter phragmitis</name>
    <dbReference type="NCBI Taxonomy" id="1691903"/>
    <lineage>
        <taxon>Bacteria</taxon>
        <taxon>Pseudomonadati</taxon>
        <taxon>Pseudomonadota</taxon>
        <taxon>Gammaproteobacteria</taxon>
        <taxon>Enterobacterales</taxon>
        <taxon>Enterobacteriaceae</taxon>
        <taxon>Mangrovibacter</taxon>
    </lineage>
</organism>
<dbReference type="GO" id="GO:0030497">
    <property type="term" value="P:fatty acid elongation"/>
    <property type="evidence" value="ECO:0007669"/>
    <property type="project" value="TreeGrafter"/>
</dbReference>
<evidence type="ECO:0000313" key="3">
    <source>
        <dbReference type="Proteomes" id="UP000078225"/>
    </source>
</evidence>
<dbReference type="InterPro" id="IPR020904">
    <property type="entry name" value="Sc_DH/Rdtase_CS"/>
</dbReference>
<protein>
    <submittedName>
        <fullName evidence="2">3-ketoacyl-ACP reductase</fullName>
    </submittedName>
</protein>
<comment type="similarity">
    <text evidence="1">Belongs to the short-chain dehydrogenases/reductases (SDR) family.</text>
</comment>
<dbReference type="PRINTS" id="PR00081">
    <property type="entry name" value="GDHRDH"/>
</dbReference>
<name>A0A1B7L470_9ENTR</name>